<feature type="region of interest" description="Disordered" evidence="7">
    <location>
        <begin position="1"/>
        <end position="20"/>
    </location>
</feature>
<keyword evidence="6" id="KW-0812">Transmembrane</keyword>
<dbReference type="Pfam" id="PF03918">
    <property type="entry name" value="CcmH"/>
    <property type="match status" value="1"/>
</dbReference>
<keyword evidence="6" id="KW-0999">Mitochondrion inner membrane</keyword>
<evidence type="ECO:0000313" key="9">
    <source>
        <dbReference type="EMBL" id="KAL2621192.1"/>
    </source>
</evidence>
<dbReference type="GO" id="GO:0005743">
    <property type="term" value="C:mitochondrial inner membrane"/>
    <property type="evidence" value="ECO:0007669"/>
    <property type="project" value="UniProtKB-SubCell"/>
</dbReference>
<evidence type="ECO:0000256" key="5">
    <source>
        <dbReference type="ARBA" id="ARBA00023004"/>
    </source>
</evidence>
<gene>
    <name evidence="9" type="ORF">R1flu_001397</name>
</gene>
<keyword evidence="6" id="KW-0496">Mitochondrion</keyword>
<dbReference type="Gene3D" id="1.10.8.640">
    <property type="entry name" value="Cytochrome C biogenesis protein"/>
    <property type="match status" value="1"/>
</dbReference>
<keyword evidence="2 6" id="KW-0349">Heme</keyword>
<protein>
    <recommendedName>
        <fullName evidence="6">Cytochrome c-type biogenesis protein</fullName>
    </recommendedName>
</protein>
<comment type="subcellular location">
    <subcellularLocation>
        <location evidence="6">Mitochondrion inner membrane</location>
    </subcellularLocation>
</comment>
<comment type="caution">
    <text evidence="9">The sequence shown here is derived from an EMBL/GenBank/DDBJ whole genome shotgun (WGS) entry which is preliminary data.</text>
</comment>
<sequence length="174" mass="19531">MGMAEQEKDNDRSNRTQFEERVRSAQIEARARNISHNVRCVECGHQSIEESQADIAVKLRRVIRDELRKGKSDKEIYNKLTTEYGETVLYSPKFDAQSAVLWLLPVMTVGAIAGVTLYRGRKQAADIGGLTRTLLQGIPLSAEERKGLACLLEPPSTAQNASKMNWVRGLFLRV</sequence>
<evidence type="ECO:0000256" key="1">
    <source>
        <dbReference type="ARBA" id="ARBA00010342"/>
    </source>
</evidence>
<dbReference type="EMBL" id="JBHFFA010000006">
    <property type="protein sequence ID" value="KAL2621192.1"/>
    <property type="molecule type" value="Genomic_DNA"/>
</dbReference>
<dbReference type="PANTHER" id="PTHR47601:SF1">
    <property type="entry name" value="CYTOCHROME C-TYPE BIOGENESIS CCMH-LIKE MITOCHONDRIAL PROTEIN"/>
    <property type="match status" value="1"/>
</dbReference>
<reference evidence="9 10" key="1">
    <citation type="submission" date="2024-09" db="EMBL/GenBank/DDBJ databases">
        <title>Chromosome-scale assembly of Riccia fluitans.</title>
        <authorList>
            <person name="Paukszto L."/>
            <person name="Sawicki J."/>
            <person name="Karawczyk K."/>
            <person name="Piernik-Szablinska J."/>
            <person name="Szczecinska M."/>
            <person name="Mazdziarz M."/>
        </authorList>
    </citation>
    <scope>NUCLEOTIDE SEQUENCE [LARGE SCALE GENOMIC DNA]</scope>
    <source>
        <strain evidence="9">Rf_01</strain>
        <tissue evidence="9">Aerial parts of the thallus</tissue>
    </source>
</reference>
<dbReference type="GO" id="GO:0046872">
    <property type="term" value="F:metal ion binding"/>
    <property type="evidence" value="ECO:0007669"/>
    <property type="project" value="UniProtKB-KW"/>
</dbReference>
<keyword evidence="5 6" id="KW-0408">Iron</keyword>
<dbReference type="CDD" id="cd16378">
    <property type="entry name" value="CcmH_N"/>
    <property type="match status" value="1"/>
</dbReference>
<dbReference type="PANTHER" id="PTHR47601">
    <property type="match status" value="1"/>
</dbReference>
<proteinExistence type="inferred from homology"/>
<keyword evidence="4" id="KW-0201">Cytochrome c-type biogenesis</keyword>
<evidence type="ECO:0000256" key="6">
    <source>
        <dbReference type="RuleBase" id="RU364112"/>
    </source>
</evidence>
<keyword evidence="6" id="KW-1133">Transmembrane helix</keyword>
<keyword evidence="6" id="KW-0472">Membrane</keyword>
<dbReference type="Proteomes" id="UP001605036">
    <property type="component" value="Unassembled WGS sequence"/>
</dbReference>
<evidence type="ECO:0000256" key="3">
    <source>
        <dbReference type="ARBA" id="ARBA00022723"/>
    </source>
</evidence>
<evidence type="ECO:0000256" key="2">
    <source>
        <dbReference type="ARBA" id="ARBA00022617"/>
    </source>
</evidence>
<name>A0ABD1Y368_9MARC</name>
<dbReference type="InterPro" id="IPR038297">
    <property type="entry name" value="CcmH/CycL/NrfF/Ccl2_sf"/>
</dbReference>
<dbReference type="AlphaFoldDB" id="A0ABD1Y368"/>
<keyword evidence="10" id="KW-1185">Reference proteome</keyword>
<evidence type="ECO:0000259" key="8">
    <source>
        <dbReference type="Pfam" id="PF03918"/>
    </source>
</evidence>
<feature type="transmembrane region" description="Helical" evidence="6">
    <location>
        <begin position="99"/>
        <end position="118"/>
    </location>
</feature>
<comment type="similarity">
    <text evidence="1 6">Belongs to the CcmH/CycL/Ccl2/NrfF family.</text>
</comment>
<evidence type="ECO:0000256" key="4">
    <source>
        <dbReference type="ARBA" id="ARBA00022748"/>
    </source>
</evidence>
<accession>A0ABD1Y368</accession>
<dbReference type="GO" id="GO:0017004">
    <property type="term" value="P:cytochrome complex assembly"/>
    <property type="evidence" value="ECO:0007669"/>
    <property type="project" value="UniProtKB-KW"/>
</dbReference>
<evidence type="ECO:0000313" key="10">
    <source>
        <dbReference type="Proteomes" id="UP001605036"/>
    </source>
</evidence>
<dbReference type="InterPro" id="IPR005616">
    <property type="entry name" value="CcmH/CycL/Ccl2/NrfF_N"/>
</dbReference>
<keyword evidence="3 6" id="KW-0479">Metal-binding</keyword>
<feature type="domain" description="CcmH/CycL/Ccl2/NrfF N-terminal" evidence="8">
    <location>
        <begin position="18"/>
        <end position="151"/>
    </location>
</feature>
<dbReference type="FunFam" id="1.10.8.640:FF:000001">
    <property type="entry name" value="Cytochrome c-type biogenesis protein"/>
    <property type="match status" value="1"/>
</dbReference>
<evidence type="ECO:0000256" key="7">
    <source>
        <dbReference type="SAM" id="MobiDB-lite"/>
    </source>
</evidence>
<organism evidence="9 10">
    <name type="scientific">Riccia fluitans</name>
    <dbReference type="NCBI Taxonomy" id="41844"/>
    <lineage>
        <taxon>Eukaryota</taxon>
        <taxon>Viridiplantae</taxon>
        <taxon>Streptophyta</taxon>
        <taxon>Embryophyta</taxon>
        <taxon>Marchantiophyta</taxon>
        <taxon>Marchantiopsida</taxon>
        <taxon>Marchantiidae</taxon>
        <taxon>Marchantiales</taxon>
        <taxon>Ricciaceae</taxon>
        <taxon>Riccia</taxon>
    </lineage>
</organism>